<dbReference type="InterPro" id="IPR000873">
    <property type="entry name" value="AMP-dep_synth/lig_dom"/>
</dbReference>
<dbReference type="STRING" id="675120.N1PGE5"/>
<gene>
    <name evidence="5" type="ORF">DOTSEDRAFT_75005</name>
</gene>
<dbReference type="GO" id="GO:0043041">
    <property type="term" value="P:amino acid activation for nonribosomal peptide biosynthetic process"/>
    <property type="evidence" value="ECO:0007669"/>
    <property type="project" value="TreeGrafter"/>
</dbReference>
<feature type="domain" description="Carrier" evidence="4">
    <location>
        <begin position="313"/>
        <end position="389"/>
    </location>
</feature>
<keyword evidence="6" id="KW-1185">Reference proteome</keyword>
<keyword evidence="2" id="KW-0597">Phosphoprotein</keyword>
<dbReference type="PROSITE" id="PS50075">
    <property type="entry name" value="CARRIER"/>
    <property type="match status" value="1"/>
</dbReference>
<dbReference type="Pfam" id="PF00501">
    <property type="entry name" value="AMP-binding"/>
    <property type="match status" value="1"/>
</dbReference>
<evidence type="ECO:0000259" key="4">
    <source>
        <dbReference type="PROSITE" id="PS50075"/>
    </source>
</evidence>
<dbReference type="InterPro" id="IPR045851">
    <property type="entry name" value="AMP-bd_C_sf"/>
</dbReference>
<dbReference type="HOGENOM" id="CLU_002959_0_0_1"/>
<dbReference type="InterPro" id="IPR023213">
    <property type="entry name" value="CAT-like_dom_sf"/>
</dbReference>
<name>N1PGE5_DOTSN</name>
<dbReference type="eggNOG" id="KOG1177">
    <property type="taxonomic scope" value="Eukaryota"/>
</dbReference>
<dbReference type="GO" id="GO:0044550">
    <property type="term" value="P:secondary metabolite biosynthetic process"/>
    <property type="evidence" value="ECO:0007669"/>
    <property type="project" value="TreeGrafter"/>
</dbReference>
<evidence type="ECO:0000256" key="3">
    <source>
        <dbReference type="ARBA" id="ARBA00022598"/>
    </source>
</evidence>
<evidence type="ECO:0000256" key="1">
    <source>
        <dbReference type="ARBA" id="ARBA00022450"/>
    </source>
</evidence>
<dbReference type="GO" id="GO:0031177">
    <property type="term" value="F:phosphopantetheine binding"/>
    <property type="evidence" value="ECO:0007669"/>
    <property type="project" value="InterPro"/>
</dbReference>
<dbReference type="SUPFAM" id="SSF47336">
    <property type="entry name" value="ACP-like"/>
    <property type="match status" value="1"/>
</dbReference>
<dbReference type="AlphaFoldDB" id="N1PGE5"/>
<accession>N1PGE5</accession>
<dbReference type="SUPFAM" id="SSF56801">
    <property type="entry name" value="Acetyl-CoA synthetase-like"/>
    <property type="match status" value="1"/>
</dbReference>
<evidence type="ECO:0000313" key="5">
    <source>
        <dbReference type="EMBL" id="EME40391.1"/>
    </source>
</evidence>
<dbReference type="Gene3D" id="3.30.559.10">
    <property type="entry name" value="Chloramphenicol acetyltransferase-like domain"/>
    <property type="match status" value="1"/>
</dbReference>
<dbReference type="InterPro" id="IPR025110">
    <property type="entry name" value="AMP-bd_C"/>
</dbReference>
<dbReference type="Pfam" id="PF13193">
    <property type="entry name" value="AMP-binding_C"/>
    <property type="match status" value="1"/>
</dbReference>
<sequence>MLNWWSAGGSVCFPSDVFNAEATLQAIHDEKLTNLAGVPTMYQAMIKAKASMNISMDSVLAAQISGSPMRSETLKQVSQDLGVTNMSTSFGMSEAIPLTSVPYWELPYDYSKNEMICLGKAGPGARVRICKPESREVVERGTPGEIHAGGLMATNGYIGDATGGFYEDDGSSWFVSGDQAVMQQNGEIFVTGRYKDLIIRAGENISPASIEAVVDTLPGITSQVVGIPDEIAGEVPLAVIKPADGVEIDKDSIREVVADKMGELYIPAETISVHDLGVADFPKTASGKYTKTELRKIVLDFIEKRDEQEDMTRGTSSSEGALHQVWAELLGMSQAKLDVSAPIQDLADSITMMRAVTKIKRKTGLALTVEEIMEYPTIKEQAKLLDSRNKASPEAIKAPTVIARQGPPGVDDMVHTLGNAESVQNARTAFEGVAAELGLTWENDVEDVVPMWDFGQVMLRRLRAQSWNHRHAYVTAKASTKELRSAIEIALTHQPMLRTLAARPKDSTPLHYIVRPSDKWFNAVFTEVDAVETIDDLRSLCLDDPKLDFAAEPGPLFRAIIALVKETGAAGFVCQIQHSCFDGLSIPNFREDLKTILSEGQSTVIVPRTPYKAFADALFLQRGSIQAQIDVDFHVRRLRGLGQMEHSLWPFQRVPEWFKGNFSDVFDDLVKQRTLLDGDKSIGVNGVTKRTHLPHLQTLQKQHNLSAPAILKTALAILNTHYTGTTHAIFTQYEAGRTWPFLSPFVTSHLPNAMDINGPTFEAVLNNIPVSPSQNVLSLISHINTEQILLTSHAHAPLFSIQEALAADGNNLIAILRRQIFNWLPGLKGMVAESHEGEAVRRVQVQSRSDVGILWNCGMVDAETFQMNASYDDAQLRRTEVDEAVERLFVIARWIMEPGNWERKVGECPRE</sequence>
<dbReference type="Gene3D" id="1.10.1200.10">
    <property type="entry name" value="ACP-like"/>
    <property type="match status" value="1"/>
</dbReference>
<dbReference type="GO" id="GO:0005737">
    <property type="term" value="C:cytoplasm"/>
    <property type="evidence" value="ECO:0007669"/>
    <property type="project" value="TreeGrafter"/>
</dbReference>
<dbReference type="InterPro" id="IPR042099">
    <property type="entry name" value="ANL_N_sf"/>
</dbReference>
<dbReference type="GO" id="GO:0016874">
    <property type="term" value="F:ligase activity"/>
    <property type="evidence" value="ECO:0007669"/>
    <property type="project" value="UniProtKB-KW"/>
</dbReference>
<proteinExistence type="predicted"/>
<dbReference type="Gene3D" id="3.30.300.30">
    <property type="match status" value="1"/>
</dbReference>
<organism evidence="5 6">
    <name type="scientific">Dothistroma septosporum (strain NZE10 / CBS 128990)</name>
    <name type="common">Red band needle blight fungus</name>
    <name type="synonym">Mycosphaerella pini</name>
    <dbReference type="NCBI Taxonomy" id="675120"/>
    <lineage>
        <taxon>Eukaryota</taxon>
        <taxon>Fungi</taxon>
        <taxon>Dikarya</taxon>
        <taxon>Ascomycota</taxon>
        <taxon>Pezizomycotina</taxon>
        <taxon>Dothideomycetes</taxon>
        <taxon>Dothideomycetidae</taxon>
        <taxon>Mycosphaerellales</taxon>
        <taxon>Mycosphaerellaceae</taxon>
        <taxon>Dothistroma</taxon>
    </lineage>
</organism>
<dbReference type="Pfam" id="PF00550">
    <property type="entry name" value="PP-binding"/>
    <property type="match status" value="1"/>
</dbReference>
<dbReference type="Proteomes" id="UP000016933">
    <property type="component" value="Unassembled WGS sequence"/>
</dbReference>
<dbReference type="PANTHER" id="PTHR45527:SF1">
    <property type="entry name" value="FATTY ACID SYNTHASE"/>
    <property type="match status" value="1"/>
</dbReference>
<dbReference type="Gene3D" id="3.40.50.12780">
    <property type="entry name" value="N-terminal domain of ligase-like"/>
    <property type="match status" value="1"/>
</dbReference>
<reference evidence="6" key="1">
    <citation type="journal article" date="2012" name="PLoS Genet.">
        <title>The genomes of the fungal plant pathogens Cladosporium fulvum and Dothistroma septosporum reveal adaptation to different hosts and lifestyles but also signatures of common ancestry.</title>
        <authorList>
            <person name="de Wit P.J.G.M."/>
            <person name="van der Burgt A."/>
            <person name="Oekmen B."/>
            <person name="Stergiopoulos I."/>
            <person name="Abd-Elsalam K.A."/>
            <person name="Aerts A.L."/>
            <person name="Bahkali A.H."/>
            <person name="Beenen H.G."/>
            <person name="Chettri P."/>
            <person name="Cox M.P."/>
            <person name="Datema E."/>
            <person name="de Vries R.P."/>
            <person name="Dhillon B."/>
            <person name="Ganley A.R."/>
            <person name="Griffiths S.A."/>
            <person name="Guo Y."/>
            <person name="Hamelin R.C."/>
            <person name="Henrissat B."/>
            <person name="Kabir M.S."/>
            <person name="Jashni M.K."/>
            <person name="Kema G."/>
            <person name="Klaubauf S."/>
            <person name="Lapidus A."/>
            <person name="Levasseur A."/>
            <person name="Lindquist E."/>
            <person name="Mehrabi R."/>
            <person name="Ohm R.A."/>
            <person name="Owen T.J."/>
            <person name="Salamov A."/>
            <person name="Schwelm A."/>
            <person name="Schijlen E."/>
            <person name="Sun H."/>
            <person name="van den Burg H.A."/>
            <person name="van Ham R.C.H.J."/>
            <person name="Zhang S."/>
            <person name="Goodwin S.B."/>
            <person name="Grigoriev I.V."/>
            <person name="Collemare J."/>
            <person name="Bradshaw R.E."/>
        </authorList>
    </citation>
    <scope>NUCLEOTIDE SEQUENCE [LARGE SCALE GENOMIC DNA]</scope>
    <source>
        <strain evidence="6">NZE10 / CBS 128990</strain>
    </source>
</reference>
<dbReference type="Pfam" id="PF00668">
    <property type="entry name" value="Condensation"/>
    <property type="match status" value="1"/>
</dbReference>
<evidence type="ECO:0000313" key="6">
    <source>
        <dbReference type="Proteomes" id="UP000016933"/>
    </source>
</evidence>
<dbReference type="OrthoDB" id="3631436at2759"/>
<keyword evidence="1" id="KW-0596">Phosphopantetheine</keyword>
<dbReference type="OMA" id="FWNAFMV"/>
<dbReference type="Gene3D" id="3.30.559.30">
    <property type="entry name" value="Nonribosomal peptide synthetase, condensation domain"/>
    <property type="match status" value="1"/>
</dbReference>
<dbReference type="InterPro" id="IPR001242">
    <property type="entry name" value="Condensation_dom"/>
</dbReference>
<dbReference type="InterPro" id="IPR020806">
    <property type="entry name" value="PKS_PP-bd"/>
</dbReference>
<dbReference type="PANTHER" id="PTHR45527">
    <property type="entry name" value="NONRIBOSOMAL PEPTIDE SYNTHETASE"/>
    <property type="match status" value="1"/>
</dbReference>
<protein>
    <recommendedName>
        <fullName evidence="4">Carrier domain-containing protein</fullName>
    </recommendedName>
</protein>
<evidence type="ECO:0000256" key="2">
    <source>
        <dbReference type="ARBA" id="ARBA00022553"/>
    </source>
</evidence>
<dbReference type="InterPro" id="IPR009081">
    <property type="entry name" value="PP-bd_ACP"/>
</dbReference>
<reference evidence="5 6" key="2">
    <citation type="journal article" date="2012" name="PLoS Pathog.">
        <title>Diverse lifestyles and strategies of plant pathogenesis encoded in the genomes of eighteen Dothideomycetes fungi.</title>
        <authorList>
            <person name="Ohm R.A."/>
            <person name="Feau N."/>
            <person name="Henrissat B."/>
            <person name="Schoch C.L."/>
            <person name="Horwitz B.A."/>
            <person name="Barry K.W."/>
            <person name="Condon B.J."/>
            <person name="Copeland A.C."/>
            <person name="Dhillon B."/>
            <person name="Glaser F."/>
            <person name="Hesse C.N."/>
            <person name="Kosti I."/>
            <person name="LaButti K."/>
            <person name="Lindquist E.A."/>
            <person name="Lucas S."/>
            <person name="Salamov A.A."/>
            <person name="Bradshaw R.E."/>
            <person name="Ciuffetti L."/>
            <person name="Hamelin R.C."/>
            <person name="Kema G.H.J."/>
            <person name="Lawrence C."/>
            <person name="Scott J.A."/>
            <person name="Spatafora J.W."/>
            <person name="Turgeon B.G."/>
            <person name="de Wit P.J.G.M."/>
            <person name="Zhong S."/>
            <person name="Goodwin S.B."/>
            <person name="Grigoriev I.V."/>
        </authorList>
    </citation>
    <scope>NUCLEOTIDE SEQUENCE [LARGE SCALE GENOMIC DNA]</scope>
    <source>
        <strain evidence="6">NZE10 / CBS 128990</strain>
    </source>
</reference>
<dbReference type="SMART" id="SM00823">
    <property type="entry name" value="PKS_PP"/>
    <property type="match status" value="1"/>
</dbReference>
<keyword evidence="3" id="KW-0436">Ligase</keyword>
<dbReference type="SUPFAM" id="SSF52777">
    <property type="entry name" value="CoA-dependent acyltransferases"/>
    <property type="match status" value="2"/>
</dbReference>
<dbReference type="InterPro" id="IPR036736">
    <property type="entry name" value="ACP-like_sf"/>
</dbReference>
<dbReference type="EMBL" id="KB446544">
    <property type="protein sequence ID" value="EME40391.1"/>
    <property type="molecule type" value="Genomic_DNA"/>
</dbReference>